<evidence type="ECO:0000313" key="5">
    <source>
        <dbReference type="Proteomes" id="UP000029964"/>
    </source>
</evidence>
<dbReference type="InterPro" id="IPR013154">
    <property type="entry name" value="ADH-like_N"/>
</dbReference>
<evidence type="ECO:0000256" key="1">
    <source>
        <dbReference type="ARBA" id="ARBA00008072"/>
    </source>
</evidence>
<dbReference type="InterPro" id="IPR011032">
    <property type="entry name" value="GroES-like_sf"/>
</dbReference>
<dbReference type="AlphaFoldDB" id="A0A086TBZ3"/>
<dbReference type="InterPro" id="IPR036291">
    <property type="entry name" value="NAD(P)-bd_dom_sf"/>
</dbReference>
<dbReference type="SUPFAM" id="SSF50129">
    <property type="entry name" value="GroES-like"/>
    <property type="match status" value="1"/>
</dbReference>
<evidence type="ECO:0000259" key="3">
    <source>
        <dbReference type="SMART" id="SM00829"/>
    </source>
</evidence>
<accession>A0A086TBZ3</accession>
<name>A0A086TBZ3_HAPC1</name>
<dbReference type="SUPFAM" id="SSF51735">
    <property type="entry name" value="NAD(P)-binding Rossmann-fold domains"/>
    <property type="match status" value="1"/>
</dbReference>
<dbReference type="SMART" id="SM00829">
    <property type="entry name" value="PKS_ER"/>
    <property type="match status" value="1"/>
</dbReference>
<comment type="caution">
    <text evidence="4">The sequence shown here is derived from an EMBL/GenBank/DDBJ whole genome shotgun (WGS) entry which is preliminary data.</text>
</comment>
<dbReference type="InterPro" id="IPR047122">
    <property type="entry name" value="Trans-enoyl_RdTase-like"/>
</dbReference>
<keyword evidence="2" id="KW-0560">Oxidoreductase</keyword>
<dbReference type="Gene3D" id="3.90.180.10">
    <property type="entry name" value="Medium-chain alcohol dehydrogenases, catalytic domain"/>
    <property type="match status" value="1"/>
</dbReference>
<dbReference type="CDD" id="cd08249">
    <property type="entry name" value="enoyl_reductase_like"/>
    <property type="match status" value="1"/>
</dbReference>
<dbReference type="Gene3D" id="3.40.50.720">
    <property type="entry name" value="NAD(P)-binding Rossmann-like Domain"/>
    <property type="match status" value="1"/>
</dbReference>
<dbReference type="InterPro" id="IPR013149">
    <property type="entry name" value="ADH-like_C"/>
</dbReference>
<dbReference type="STRING" id="857340.A0A086TBZ3"/>
<comment type="similarity">
    <text evidence="1">Belongs to the zinc-containing alcohol dehydrogenase family.</text>
</comment>
<protein>
    <recommendedName>
        <fullName evidence="3">Enoyl reductase (ER) domain-containing protein</fullName>
    </recommendedName>
</protein>
<organism evidence="4 5">
    <name type="scientific">Hapsidospora chrysogenum (strain ATCC 11550 / CBS 779.69 / DSM 880 / IAM 14645 / JCM 23072 / IMI 49137)</name>
    <name type="common">Acremonium chrysogenum</name>
    <dbReference type="NCBI Taxonomy" id="857340"/>
    <lineage>
        <taxon>Eukaryota</taxon>
        <taxon>Fungi</taxon>
        <taxon>Dikarya</taxon>
        <taxon>Ascomycota</taxon>
        <taxon>Pezizomycotina</taxon>
        <taxon>Sordariomycetes</taxon>
        <taxon>Hypocreomycetidae</taxon>
        <taxon>Hypocreales</taxon>
        <taxon>Bionectriaceae</taxon>
        <taxon>Hapsidospora</taxon>
    </lineage>
</organism>
<dbReference type="InterPro" id="IPR020843">
    <property type="entry name" value="ER"/>
</dbReference>
<dbReference type="GO" id="GO:0016651">
    <property type="term" value="F:oxidoreductase activity, acting on NAD(P)H"/>
    <property type="evidence" value="ECO:0007669"/>
    <property type="project" value="InterPro"/>
</dbReference>
<gene>
    <name evidence="4" type="ORF">ACRE_022920</name>
</gene>
<reference evidence="5" key="1">
    <citation type="journal article" date="2014" name="Genome Announc.">
        <title>Genome sequence and annotation of Acremonium chrysogenum, producer of the beta-lactam antibiotic cephalosporin C.</title>
        <authorList>
            <person name="Terfehr D."/>
            <person name="Dahlmann T.A."/>
            <person name="Specht T."/>
            <person name="Zadra I."/>
            <person name="Kuernsteiner H."/>
            <person name="Kueck U."/>
        </authorList>
    </citation>
    <scope>NUCLEOTIDE SEQUENCE [LARGE SCALE GENOMIC DNA]</scope>
    <source>
        <strain evidence="5">ATCC 11550 / CBS 779.69 / DSM 880 / IAM 14645 / JCM 23072 / IMI 49137</strain>
    </source>
</reference>
<evidence type="ECO:0000256" key="2">
    <source>
        <dbReference type="ARBA" id="ARBA00023002"/>
    </source>
</evidence>
<feature type="domain" description="Enoyl reductase (ER)" evidence="3">
    <location>
        <begin position="18"/>
        <end position="304"/>
    </location>
</feature>
<dbReference type="PANTHER" id="PTHR45348">
    <property type="entry name" value="HYPOTHETICAL OXIDOREDUCTASE (EUROFUNG)"/>
    <property type="match status" value="1"/>
</dbReference>
<dbReference type="Proteomes" id="UP000029964">
    <property type="component" value="Unassembled WGS sequence"/>
</dbReference>
<keyword evidence="5" id="KW-1185">Reference proteome</keyword>
<dbReference type="EMBL" id="JPKY01000014">
    <property type="protein sequence ID" value="KFH46875.1"/>
    <property type="molecule type" value="Genomic_DNA"/>
</dbReference>
<dbReference type="Pfam" id="PF08240">
    <property type="entry name" value="ADH_N"/>
    <property type="match status" value="1"/>
</dbReference>
<dbReference type="OrthoDB" id="9992527at2759"/>
<evidence type="ECO:0000313" key="4">
    <source>
        <dbReference type="EMBL" id="KFH46875.1"/>
    </source>
</evidence>
<dbReference type="PANTHER" id="PTHR45348:SF3">
    <property type="entry name" value="ENOYL REDUCTASE (ER) DOMAIN-CONTAINING PROTEIN"/>
    <property type="match status" value="1"/>
</dbReference>
<sequence>MAPSYPPTHDAVVTTGKRLPLAIREVDTAVPEPGEVVVRVEWTASSPLDLHQADGGIITSPPFTILGCSFAGTVVATGEDDPTATKPNSAPVQLGDQVFGFAWEKQKQMGFQTYVTVPRRLVGRIPPNLTVQQAVTAPANLVCAIHTITQDLRLELPWPKPEGWTPKEENHPILIWGAASSVGLFAIQVLRHWGYKNVLAVASSKHHEELAALGARKSFDYKDTGVTDQISAHAGPIYRIIDCIGQLEGTLRPLSKIAVKGTIVAVMLPVILRDATEEVGSEVDLDPASIRKVQWADGVGTIGVRTFFFEKNELLKWHLEPDIVPALLESGVVKPNRARIVEGKTLLERAQNALNLLRQRAPSGERLVWRVAE</sequence>
<dbReference type="Pfam" id="PF00107">
    <property type="entry name" value="ADH_zinc_N"/>
    <property type="match status" value="1"/>
</dbReference>
<dbReference type="HOGENOM" id="CLU_026673_16_5_1"/>
<proteinExistence type="inferred from homology"/>